<dbReference type="InterPro" id="IPR040128">
    <property type="entry name" value="T25E4.2-like"/>
</dbReference>
<name>A0AAV5WCF6_9BILA</name>
<feature type="transmembrane region" description="Helical" evidence="1">
    <location>
        <begin position="30"/>
        <end position="56"/>
    </location>
</feature>
<keyword evidence="1" id="KW-0472">Membrane</keyword>
<reference evidence="2" key="1">
    <citation type="submission" date="2023-10" db="EMBL/GenBank/DDBJ databases">
        <title>Genome assembly of Pristionchus species.</title>
        <authorList>
            <person name="Yoshida K."/>
            <person name="Sommer R.J."/>
        </authorList>
    </citation>
    <scope>NUCLEOTIDE SEQUENCE</scope>
    <source>
        <strain evidence="2">RS5133</strain>
    </source>
</reference>
<evidence type="ECO:0000313" key="2">
    <source>
        <dbReference type="EMBL" id="GMT27504.1"/>
    </source>
</evidence>
<keyword evidence="1" id="KW-1133">Transmembrane helix</keyword>
<comment type="caution">
    <text evidence="2">The sequence shown here is derived from an EMBL/GenBank/DDBJ whole genome shotgun (WGS) entry which is preliminary data.</text>
</comment>
<sequence length="241" mass="28356">LQYDSITQFAKTTLFRLRKPVTNEGSSPSWFLLTIFVSISALFFFILFESWIVTIFTSMEIRGYQITYFKQLLDLMEFSGWTAFTFPAFRLFVYCRDDECDRFRSLKSRQVEIVDNDPDDLSIYRGVVREQPYTSVGFTSVGEELLEANGIFEDDVYMFDRKYSQLFSTDSRIGKYPFSFLVNDRRKDLREPIARSIAWTFPIYGRVMTRYLSPYPSYSRQERSESFHAVQPLGLPHLGQV</sequence>
<proteinExistence type="predicted"/>
<dbReference type="PANTHER" id="PTHR22714">
    <property type="entry name" value="PROTEIN CBG02446-RELATED"/>
    <property type="match status" value="1"/>
</dbReference>
<dbReference type="PANTHER" id="PTHR22714:SF2">
    <property type="entry name" value="IONOTROPIC GLUTAMATE RECEPTOR L-GLUTAMATE AND GLYCINE-BINDING DOMAIN-CONTAINING PROTEIN"/>
    <property type="match status" value="1"/>
</dbReference>
<dbReference type="EMBL" id="BTSY01000005">
    <property type="protein sequence ID" value="GMT27504.1"/>
    <property type="molecule type" value="Genomic_DNA"/>
</dbReference>
<gene>
    <name evidence="2" type="ORF">PFISCL1PPCAC_18801</name>
</gene>
<organism evidence="2 3">
    <name type="scientific">Pristionchus fissidentatus</name>
    <dbReference type="NCBI Taxonomy" id="1538716"/>
    <lineage>
        <taxon>Eukaryota</taxon>
        <taxon>Metazoa</taxon>
        <taxon>Ecdysozoa</taxon>
        <taxon>Nematoda</taxon>
        <taxon>Chromadorea</taxon>
        <taxon>Rhabditida</taxon>
        <taxon>Rhabditina</taxon>
        <taxon>Diplogasteromorpha</taxon>
        <taxon>Diplogasteroidea</taxon>
        <taxon>Neodiplogasteridae</taxon>
        <taxon>Pristionchus</taxon>
    </lineage>
</organism>
<evidence type="ECO:0000256" key="1">
    <source>
        <dbReference type="SAM" id="Phobius"/>
    </source>
</evidence>
<accession>A0AAV5WCF6</accession>
<protein>
    <submittedName>
        <fullName evidence="2">Uncharacterized protein</fullName>
    </submittedName>
</protein>
<feature type="non-terminal residue" evidence="2">
    <location>
        <position position="241"/>
    </location>
</feature>
<evidence type="ECO:0000313" key="3">
    <source>
        <dbReference type="Proteomes" id="UP001432322"/>
    </source>
</evidence>
<dbReference type="Proteomes" id="UP001432322">
    <property type="component" value="Unassembled WGS sequence"/>
</dbReference>
<keyword evidence="3" id="KW-1185">Reference proteome</keyword>
<dbReference type="AlphaFoldDB" id="A0AAV5WCF6"/>
<keyword evidence="1" id="KW-0812">Transmembrane</keyword>
<feature type="non-terminal residue" evidence="2">
    <location>
        <position position="1"/>
    </location>
</feature>